<dbReference type="Pfam" id="PF06742">
    <property type="entry name" value="DUF1214"/>
    <property type="match status" value="1"/>
</dbReference>
<dbReference type="SUPFAM" id="SSF160935">
    <property type="entry name" value="VPA0735-like"/>
    <property type="match status" value="1"/>
</dbReference>
<comment type="caution">
    <text evidence="3">The sequence shown here is derived from an EMBL/GenBank/DDBJ whole genome shotgun (WGS) entry which is preliminary data.</text>
</comment>
<dbReference type="PIRSF" id="PIRSF009471">
    <property type="entry name" value="UCP009471"/>
    <property type="match status" value="1"/>
</dbReference>
<organism evidence="3 4">
    <name type="scientific">Aureimonas fodinaquatilis</name>
    <dbReference type="NCBI Taxonomy" id="2565783"/>
    <lineage>
        <taxon>Bacteria</taxon>
        <taxon>Pseudomonadati</taxon>
        <taxon>Pseudomonadota</taxon>
        <taxon>Alphaproteobacteria</taxon>
        <taxon>Hyphomicrobiales</taxon>
        <taxon>Aurantimonadaceae</taxon>
        <taxon>Aureimonas</taxon>
    </lineage>
</organism>
<dbReference type="InterPro" id="IPR037049">
    <property type="entry name" value="DUF1214_C_sf"/>
</dbReference>
<dbReference type="InterPro" id="IPR012038">
    <property type="entry name" value="UCP009471"/>
</dbReference>
<dbReference type="OrthoDB" id="7837485at2"/>
<evidence type="ECO:0000256" key="1">
    <source>
        <dbReference type="SAM" id="SignalP"/>
    </source>
</evidence>
<keyword evidence="1" id="KW-0732">Signal</keyword>
<sequence>MAFIRTVLLSLAALAIAFAGGAWSAKAMLDHFSGSDILRVGPWQADRMAGSPNADPYSRASYARQGSLAPGLGEGVSFRAALDSSGQALHTNCTYRLSGRVPAARLYSLAAFSVDGQMLVAQPSNLPAYLLSSGLARNDANEAPIIVSATAQPGNWLALAGNRPYVLALTLYDTPVTTSTGAAVPVMPSIERLGCKPNG</sequence>
<dbReference type="Gene3D" id="2.60.120.600">
    <property type="entry name" value="Domain of unknown function DUF1214, C-terminal domain"/>
    <property type="match status" value="1"/>
</dbReference>
<proteinExistence type="predicted"/>
<name>A0A5B0E0U7_9HYPH</name>
<gene>
    <name evidence="3" type="ORF">FPY71_11635</name>
</gene>
<evidence type="ECO:0000313" key="3">
    <source>
        <dbReference type="EMBL" id="KAA0971089.1"/>
    </source>
</evidence>
<dbReference type="Proteomes" id="UP000324738">
    <property type="component" value="Unassembled WGS sequence"/>
</dbReference>
<feature type="domain" description="DUF1214" evidence="2">
    <location>
        <begin position="74"/>
        <end position="174"/>
    </location>
</feature>
<dbReference type="AlphaFoldDB" id="A0A5B0E0U7"/>
<dbReference type="EMBL" id="VTWH01000002">
    <property type="protein sequence ID" value="KAA0971089.1"/>
    <property type="molecule type" value="Genomic_DNA"/>
</dbReference>
<evidence type="ECO:0000313" key="4">
    <source>
        <dbReference type="Proteomes" id="UP000324738"/>
    </source>
</evidence>
<dbReference type="RefSeq" id="WP_149300401.1">
    <property type="nucleotide sequence ID" value="NZ_VTWH01000002.1"/>
</dbReference>
<feature type="chain" id="PRO_5022904382" evidence="1">
    <location>
        <begin position="25"/>
        <end position="199"/>
    </location>
</feature>
<keyword evidence="4" id="KW-1185">Reference proteome</keyword>
<protein>
    <submittedName>
        <fullName evidence="3">DUF1214 domain-containing protein</fullName>
    </submittedName>
</protein>
<feature type="signal peptide" evidence="1">
    <location>
        <begin position="1"/>
        <end position="24"/>
    </location>
</feature>
<reference evidence="3 4" key="1">
    <citation type="submission" date="2019-08" db="EMBL/GenBank/DDBJ databases">
        <title>Aureimonas fodiniaquatilis sp. nov., isolated from a coal mine wastewater.</title>
        <authorList>
            <person name="Kim W."/>
        </authorList>
    </citation>
    <scope>NUCLEOTIDE SEQUENCE [LARGE SCALE GENOMIC DNA]</scope>
    <source>
        <strain evidence="3 4">CAU 1482</strain>
    </source>
</reference>
<evidence type="ECO:0000259" key="2">
    <source>
        <dbReference type="Pfam" id="PF06742"/>
    </source>
</evidence>
<dbReference type="InterPro" id="IPR010621">
    <property type="entry name" value="DUF1214"/>
</dbReference>
<accession>A0A5B0E0U7</accession>